<feature type="compositionally biased region" description="Polar residues" evidence="2">
    <location>
        <begin position="163"/>
        <end position="175"/>
    </location>
</feature>
<dbReference type="Proteomes" id="UP000184082">
    <property type="component" value="Unassembled WGS sequence"/>
</dbReference>
<accession>A0A1M6MYF7</accession>
<dbReference type="STRING" id="1121266.SAMN02745883_00699"/>
<protein>
    <submittedName>
        <fullName evidence="3">Phage minor structural protein GP20</fullName>
    </submittedName>
</protein>
<dbReference type="RefSeq" id="WP_072965994.1">
    <property type="nucleotide sequence ID" value="NZ_FRAJ01000005.1"/>
</dbReference>
<dbReference type="Pfam" id="PF06810">
    <property type="entry name" value="Phage_scaffold"/>
    <property type="match status" value="1"/>
</dbReference>
<name>A0A1M6MYF7_9FIRM</name>
<evidence type="ECO:0000313" key="4">
    <source>
        <dbReference type="Proteomes" id="UP000184082"/>
    </source>
</evidence>
<dbReference type="EMBL" id="FRAJ01000005">
    <property type="protein sequence ID" value="SHJ88373.1"/>
    <property type="molecule type" value="Genomic_DNA"/>
</dbReference>
<keyword evidence="4" id="KW-1185">Reference proteome</keyword>
<proteinExistence type="predicted"/>
<dbReference type="AlphaFoldDB" id="A0A1M6MYF7"/>
<feature type="coiled-coil region" evidence="1">
    <location>
        <begin position="37"/>
        <end position="95"/>
    </location>
</feature>
<feature type="region of interest" description="Disordered" evidence="2">
    <location>
        <begin position="155"/>
        <end position="175"/>
    </location>
</feature>
<gene>
    <name evidence="3" type="ORF">SAMN02745883_00699</name>
</gene>
<evidence type="ECO:0000313" key="3">
    <source>
        <dbReference type="EMBL" id="SHJ88373.1"/>
    </source>
</evidence>
<dbReference type="InterPro" id="IPR009636">
    <property type="entry name" value="SCAF"/>
</dbReference>
<keyword evidence="1" id="KW-0175">Coiled coil</keyword>
<evidence type="ECO:0000256" key="1">
    <source>
        <dbReference type="SAM" id="Coils"/>
    </source>
</evidence>
<organism evidence="3 4">
    <name type="scientific">Caminicella sporogenes DSM 14501</name>
    <dbReference type="NCBI Taxonomy" id="1121266"/>
    <lineage>
        <taxon>Bacteria</taxon>
        <taxon>Bacillati</taxon>
        <taxon>Bacillota</taxon>
        <taxon>Clostridia</taxon>
        <taxon>Peptostreptococcales</taxon>
        <taxon>Caminicellaceae</taxon>
        <taxon>Caminicella</taxon>
    </lineage>
</organism>
<reference evidence="3 4" key="1">
    <citation type="submission" date="2016-11" db="EMBL/GenBank/DDBJ databases">
        <authorList>
            <person name="Jaros S."/>
            <person name="Januszkiewicz K."/>
            <person name="Wedrychowicz H."/>
        </authorList>
    </citation>
    <scope>NUCLEOTIDE SEQUENCE [LARGE SCALE GENOMIC DNA]</scope>
    <source>
        <strain evidence="3 4">DSM 14501</strain>
    </source>
</reference>
<evidence type="ECO:0000256" key="2">
    <source>
        <dbReference type="SAM" id="MobiDB-lite"/>
    </source>
</evidence>
<sequence length="187" mass="21447">MDWLKEILEKAGVEKVDEVLKSIKTELPKHFITKEKFNEVNEAKKQLENDIKTRDKQLKELADKVKGNEELEQKIKDLQEANKKAAADYEAKIKNITLDNAIKIALKDNKAKYEDLLMSKFDREKLKIKEDGTVEGLEEQLKTIKETYKDLFEQPISGIEPNNKGTSLGNTSDLDQITKTIQENLGL</sequence>